<reference evidence="2" key="1">
    <citation type="journal article" date="2014" name="Front. Microbiol.">
        <title>High frequency of phylogenetically diverse reductive dehalogenase-homologous genes in deep subseafloor sedimentary metagenomes.</title>
        <authorList>
            <person name="Kawai M."/>
            <person name="Futagami T."/>
            <person name="Toyoda A."/>
            <person name="Takaki Y."/>
            <person name="Nishi S."/>
            <person name="Hori S."/>
            <person name="Arai W."/>
            <person name="Tsubouchi T."/>
            <person name="Morono Y."/>
            <person name="Uchiyama I."/>
            <person name="Ito T."/>
            <person name="Fujiyama A."/>
            <person name="Inagaki F."/>
            <person name="Takami H."/>
        </authorList>
    </citation>
    <scope>NUCLEOTIDE SEQUENCE</scope>
    <source>
        <strain evidence="2">Expedition CK06-06</strain>
    </source>
</reference>
<evidence type="ECO:0000313" key="2">
    <source>
        <dbReference type="EMBL" id="GAH45480.1"/>
    </source>
</evidence>
<gene>
    <name evidence="2" type="ORF">S03H2_14716</name>
</gene>
<comment type="caution">
    <text evidence="2">The sequence shown here is derived from an EMBL/GenBank/DDBJ whole genome shotgun (WGS) entry which is preliminary data.</text>
</comment>
<dbReference type="EMBL" id="BARU01007472">
    <property type="protein sequence ID" value="GAH45480.1"/>
    <property type="molecule type" value="Genomic_DNA"/>
</dbReference>
<keyword evidence="1" id="KW-0812">Transmembrane</keyword>
<name>X1GKY6_9ZZZZ</name>
<feature type="transmembrane region" description="Helical" evidence="1">
    <location>
        <begin position="22"/>
        <end position="41"/>
    </location>
</feature>
<dbReference type="AlphaFoldDB" id="X1GKY6"/>
<keyword evidence="1" id="KW-0472">Membrane</keyword>
<accession>X1GKY6</accession>
<proteinExistence type="predicted"/>
<protein>
    <submittedName>
        <fullName evidence="2">Uncharacterized protein</fullName>
    </submittedName>
</protein>
<organism evidence="2">
    <name type="scientific">marine sediment metagenome</name>
    <dbReference type="NCBI Taxonomy" id="412755"/>
    <lineage>
        <taxon>unclassified sequences</taxon>
        <taxon>metagenomes</taxon>
        <taxon>ecological metagenomes</taxon>
    </lineage>
</organism>
<sequence>MLEWIVKKYVGFLDWIVVGKGIWYLLFGLIIFGICFYFIVIG</sequence>
<evidence type="ECO:0000256" key="1">
    <source>
        <dbReference type="SAM" id="Phobius"/>
    </source>
</evidence>
<keyword evidence="1" id="KW-1133">Transmembrane helix</keyword>